<sequence length="166" mass="17490">MHLLSARRTGPEAFLLSFENVTSRRAAEQLKGATLHVCAPPPAAKPPEDGAYPVSALSGLPVFLLAVPAERLGEVSALVLAADYNPLAKDLLEVRLPPPSPGSRPRYALLPLVAQIVPLIVTEGEGGREDGLPPGVYITPPGGLLELAVEKEEKVVIRGLLRAADD</sequence>
<keyword evidence="2" id="KW-1185">Reference proteome</keyword>
<name>A0ABQ6MWE8_9STRA</name>
<organism evidence="1 2">
    <name type="scientific">Tetraparma gracilis</name>
    <dbReference type="NCBI Taxonomy" id="2962635"/>
    <lineage>
        <taxon>Eukaryota</taxon>
        <taxon>Sar</taxon>
        <taxon>Stramenopiles</taxon>
        <taxon>Ochrophyta</taxon>
        <taxon>Bolidophyceae</taxon>
        <taxon>Parmales</taxon>
        <taxon>Triparmaceae</taxon>
        <taxon>Tetraparma</taxon>
    </lineage>
</organism>
<gene>
    <name evidence="1" type="ORF">TeGR_g912</name>
</gene>
<evidence type="ECO:0000313" key="2">
    <source>
        <dbReference type="Proteomes" id="UP001165060"/>
    </source>
</evidence>
<dbReference type="Proteomes" id="UP001165060">
    <property type="component" value="Unassembled WGS sequence"/>
</dbReference>
<evidence type="ECO:0000313" key="1">
    <source>
        <dbReference type="EMBL" id="GMI34852.1"/>
    </source>
</evidence>
<proteinExistence type="predicted"/>
<dbReference type="EMBL" id="BRYB01004667">
    <property type="protein sequence ID" value="GMI34852.1"/>
    <property type="molecule type" value="Genomic_DNA"/>
</dbReference>
<protein>
    <submittedName>
        <fullName evidence="1">Uncharacterized protein</fullName>
    </submittedName>
</protein>
<reference evidence="1 2" key="1">
    <citation type="journal article" date="2023" name="Commun. Biol.">
        <title>Genome analysis of Parmales, the sister group of diatoms, reveals the evolutionary specialization of diatoms from phago-mixotrophs to photoautotrophs.</title>
        <authorList>
            <person name="Ban H."/>
            <person name="Sato S."/>
            <person name="Yoshikawa S."/>
            <person name="Yamada K."/>
            <person name="Nakamura Y."/>
            <person name="Ichinomiya M."/>
            <person name="Sato N."/>
            <person name="Blanc-Mathieu R."/>
            <person name="Endo H."/>
            <person name="Kuwata A."/>
            <person name="Ogata H."/>
        </authorList>
    </citation>
    <scope>NUCLEOTIDE SEQUENCE [LARGE SCALE GENOMIC DNA]</scope>
</reference>
<comment type="caution">
    <text evidence="1">The sequence shown here is derived from an EMBL/GenBank/DDBJ whole genome shotgun (WGS) entry which is preliminary data.</text>
</comment>
<accession>A0ABQ6MWE8</accession>